<name>A0A4R3N6G2_9GAMM</name>
<dbReference type="AlphaFoldDB" id="A0A4R3N6G2"/>
<dbReference type="Gene3D" id="3.10.450.530">
    <property type="entry name" value="Ribonuclease toxin, BrnT, of type II toxin-antitoxin system"/>
    <property type="match status" value="1"/>
</dbReference>
<evidence type="ECO:0000313" key="1">
    <source>
        <dbReference type="EMBL" id="TCT22683.1"/>
    </source>
</evidence>
<dbReference type="Proteomes" id="UP000295717">
    <property type="component" value="Unassembled WGS sequence"/>
</dbReference>
<evidence type="ECO:0000313" key="2">
    <source>
        <dbReference type="Proteomes" id="UP000295717"/>
    </source>
</evidence>
<dbReference type="EMBL" id="SMAO01000002">
    <property type="protein sequence ID" value="TCT22683.1"/>
    <property type="molecule type" value="Genomic_DNA"/>
</dbReference>
<organism evidence="1 2">
    <name type="scientific">Thiobaca trueperi</name>
    <dbReference type="NCBI Taxonomy" id="127458"/>
    <lineage>
        <taxon>Bacteria</taxon>
        <taxon>Pseudomonadati</taxon>
        <taxon>Pseudomonadota</taxon>
        <taxon>Gammaproteobacteria</taxon>
        <taxon>Chromatiales</taxon>
        <taxon>Chromatiaceae</taxon>
        <taxon>Thiobaca</taxon>
    </lineage>
</organism>
<reference evidence="1 2" key="1">
    <citation type="submission" date="2019-03" db="EMBL/GenBank/DDBJ databases">
        <title>Genomic Encyclopedia of Type Strains, Phase IV (KMG-IV): sequencing the most valuable type-strain genomes for metagenomic binning, comparative biology and taxonomic classification.</title>
        <authorList>
            <person name="Goeker M."/>
        </authorList>
    </citation>
    <scope>NUCLEOTIDE SEQUENCE [LARGE SCALE GENOMIC DNA]</scope>
    <source>
        <strain evidence="1 2">DSM 13587</strain>
    </source>
</reference>
<sequence>MSLVFEWDPRKAAANVRKHGIHFSETTAVFDDPLAMIFPDAWHSDNEPREIIIGHLPERRLCLVVFTELGEDRLRIISARAATPKEQRDYERSAG</sequence>
<accession>A0A4R3N6G2</accession>
<dbReference type="InterPro" id="IPR007460">
    <property type="entry name" value="BrnT_toxin"/>
</dbReference>
<protein>
    <submittedName>
        <fullName evidence="1">Uncharacterized protein</fullName>
    </submittedName>
</protein>
<dbReference type="RefSeq" id="WP_132975743.1">
    <property type="nucleotide sequence ID" value="NZ_SMAO01000002.1"/>
</dbReference>
<proteinExistence type="predicted"/>
<dbReference type="InterPro" id="IPR038573">
    <property type="entry name" value="BrnT_sf"/>
</dbReference>
<comment type="caution">
    <text evidence="1">The sequence shown here is derived from an EMBL/GenBank/DDBJ whole genome shotgun (WGS) entry which is preliminary data.</text>
</comment>
<dbReference type="OrthoDB" id="9802417at2"/>
<keyword evidence="2" id="KW-1185">Reference proteome</keyword>
<gene>
    <name evidence="1" type="ORF">EDC35_10213</name>
</gene>
<dbReference type="Pfam" id="PF04365">
    <property type="entry name" value="BrnT_toxin"/>
    <property type="match status" value="1"/>
</dbReference>